<dbReference type="AlphaFoldDB" id="A0A8X7TLG5"/>
<name>A0A8X7TLG5_BRACI</name>
<keyword evidence="2" id="KW-1185">Reference proteome</keyword>
<dbReference type="Proteomes" id="UP000886595">
    <property type="component" value="Unassembled WGS sequence"/>
</dbReference>
<reference evidence="1 2" key="1">
    <citation type="submission" date="2020-02" db="EMBL/GenBank/DDBJ databases">
        <authorList>
            <person name="Ma Q."/>
            <person name="Huang Y."/>
            <person name="Song X."/>
            <person name="Pei D."/>
        </authorList>
    </citation>
    <scope>NUCLEOTIDE SEQUENCE [LARGE SCALE GENOMIC DNA]</scope>
    <source>
        <strain evidence="1">Sxm20200214</strain>
        <tissue evidence="1">Leaf</tissue>
    </source>
</reference>
<organism evidence="1 2">
    <name type="scientific">Brassica carinata</name>
    <name type="common">Ethiopian mustard</name>
    <name type="synonym">Abyssinian cabbage</name>
    <dbReference type="NCBI Taxonomy" id="52824"/>
    <lineage>
        <taxon>Eukaryota</taxon>
        <taxon>Viridiplantae</taxon>
        <taxon>Streptophyta</taxon>
        <taxon>Embryophyta</taxon>
        <taxon>Tracheophyta</taxon>
        <taxon>Spermatophyta</taxon>
        <taxon>Magnoliopsida</taxon>
        <taxon>eudicotyledons</taxon>
        <taxon>Gunneridae</taxon>
        <taxon>Pentapetalae</taxon>
        <taxon>rosids</taxon>
        <taxon>malvids</taxon>
        <taxon>Brassicales</taxon>
        <taxon>Brassicaceae</taxon>
        <taxon>Brassiceae</taxon>
        <taxon>Brassica</taxon>
    </lineage>
</organism>
<accession>A0A8X7TLG5</accession>
<protein>
    <submittedName>
        <fullName evidence="1">Uncharacterized protein</fullName>
    </submittedName>
</protein>
<evidence type="ECO:0000313" key="2">
    <source>
        <dbReference type="Proteomes" id="UP000886595"/>
    </source>
</evidence>
<proteinExistence type="predicted"/>
<gene>
    <name evidence="1" type="ORF">Bca52824_086033</name>
</gene>
<sequence>MLYKHGVEDCDFVAYGTGREVVPELIRHVEIPLFQEATDEVHVHAWLLEIEQDPSSFQQEIQSLVYRSSIDQGFGQEVVRFVVGRRSSVFRGGEVSVEAESVVETAVLAVGFDD</sequence>
<dbReference type="EMBL" id="JAAMPC010000017">
    <property type="protein sequence ID" value="KAG2246405.1"/>
    <property type="molecule type" value="Genomic_DNA"/>
</dbReference>
<evidence type="ECO:0000313" key="1">
    <source>
        <dbReference type="EMBL" id="KAG2246405.1"/>
    </source>
</evidence>
<comment type="caution">
    <text evidence="1">The sequence shown here is derived from an EMBL/GenBank/DDBJ whole genome shotgun (WGS) entry which is preliminary data.</text>
</comment>